<dbReference type="Gene3D" id="3.40.50.2000">
    <property type="entry name" value="Glycogen Phosphorylase B"/>
    <property type="match status" value="2"/>
</dbReference>
<gene>
    <name evidence="2" type="ORF">RM543_12990</name>
</gene>
<dbReference type="EC" id="2.4.-.-" evidence="2"/>
<evidence type="ECO:0000313" key="3">
    <source>
        <dbReference type="Proteomes" id="UP001265259"/>
    </source>
</evidence>
<dbReference type="PANTHER" id="PTHR12526">
    <property type="entry name" value="GLYCOSYLTRANSFERASE"/>
    <property type="match status" value="1"/>
</dbReference>
<keyword evidence="2" id="KW-0808">Transferase</keyword>
<dbReference type="Proteomes" id="UP001265259">
    <property type="component" value="Unassembled WGS sequence"/>
</dbReference>
<dbReference type="RefSeq" id="WP_311692308.1">
    <property type="nucleotide sequence ID" value="NZ_JAVRHL010000003.1"/>
</dbReference>
<comment type="caution">
    <text evidence="2">The sequence shown here is derived from an EMBL/GenBank/DDBJ whole genome shotgun (WGS) entry which is preliminary data.</text>
</comment>
<protein>
    <submittedName>
        <fullName evidence="2">Glycosyltransferase</fullName>
        <ecNumber evidence="2">2.4.-.-</ecNumber>
    </submittedName>
</protein>
<organism evidence="2 3">
    <name type="scientific">Tropicimonas omnivorans</name>
    <dbReference type="NCBI Taxonomy" id="3075590"/>
    <lineage>
        <taxon>Bacteria</taxon>
        <taxon>Pseudomonadati</taxon>
        <taxon>Pseudomonadota</taxon>
        <taxon>Alphaproteobacteria</taxon>
        <taxon>Rhodobacterales</taxon>
        <taxon>Roseobacteraceae</taxon>
        <taxon>Tropicimonas</taxon>
    </lineage>
</organism>
<keyword evidence="3" id="KW-1185">Reference proteome</keyword>
<dbReference type="Pfam" id="PF13439">
    <property type="entry name" value="Glyco_transf_4"/>
    <property type="match status" value="1"/>
</dbReference>
<dbReference type="InterPro" id="IPR028098">
    <property type="entry name" value="Glyco_trans_4-like_N"/>
</dbReference>
<reference evidence="2 3" key="1">
    <citation type="submission" date="2023-09" db="EMBL/GenBank/DDBJ databases">
        <authorList>
            <person name="Rey-Velasco X."/>
        </authorList>
    </citation>
    <scope>NUCLEOTIDE SEQUENCE [LARGE SCALE GENOMIC DNA]</scope>
    <source>
        <strain evidence="2 3">F158</strain>
    </source>
</reference>
<proteinExistence type="predicted"/>
<evidence type="ECO:0000259" key="1">
    <source>
        <dbReference type="Pfam" id="PF13439"/>
    </source>
</evidence>
<keyword evidence="2" id="KW-0328">Glycosyltransferase</keyword>
<dbReference type="PANTHER" id="PTHR12526:SF595">
    <property type="entry name" value="BLL5217 PROTEIN"/>
    <property type="match status" value="1"/>
</dbReference>
<feature type="domain" description="Glycosyltransferase subfamily 4-like N-terminal" evidence="1">
    <location>
        <begin position="31"/>
        <end position="188"/>
    </location>
</feature>
<dbReference type="GO" id="GO:0016757">
    <property type="term" value="F:glycosyltransferase activity"/>
    <property type="evidence" value="ECO:0007669"/>
    <property type="project" value="UniProtKB-KW"/>
</dbReference>
<dbReference type="EMBL" id="JAVRHL010000003">
    <property type="protein sequence ID" value="MDT0683604.1"/>
    <property type="molecule type" value="Genomic_DNA"/>
</dbReference>
<name>A0ABU3DIQ3_9RHOB</name>
<dbReference type="SUPFAM" id="SSF53756">
    <property type="entry name" value="UDP-Glycosyltransferase/glycogen phosphorylase"/>
    <property type="match status" value="1"/>
</dbReference>
<dbReference type="Pfam" id="PF13692">
    <property type="entry name" value="Glyco_trans_1_4"/>
    <property type="match status" value="1"/>
</dbReference>
<accession>A0ABU3DIQ3</accession>
<evidence type="ECO:0000313" key="2">
    <source>
        <dbReference type="EMBL" id="MDT0683604.1"/>
    </source>
</evidence>
<sequence>MTEQSAGPGDARPLRIALLAHLRHPIAPPFMGGMEAHSWHLCRALIARGHDVTLFASGDSDPALPLSAICDVHYDAVLPWRDHHGTDRLNAWLDDAHAAALVQIGAGSFDVVHNNGLHRYPPRWARVTRHPMVTSLHVPPFNPLDRVARDSGAPFAPFTITSEVQSGRYWPDGMPDWAHVVPNGIDPADWPYSPEGDGTAVWFGRIAPNKGPHLAAEAARIARIPLTLFGAIEDPDYFESAIRPRLGDAVHYGGHLSGADLARRIGRASVCLATPLWDEPFGLTAIESLACGTPVAATDMGAMREVLGPCGTFAPPDDPAALASAMKAAAGIDRAACRARVEERFTAAAMTGAYERLYRSAIAARHDDWPDATFPPRELRPSLAVRRGMATRRGAAPDPGVFAEK</sequence>